<dbReference type="EMBL" id="BONY01000002">
    <property type="protein sequence ID" value="GIH02460.1"/>
    <property type="molecule type" value="Genomic_DNA"/>
</dbReference>
<organism evidence="1 2">
    <name type="scientific">Rhizocola hellebori</name>
    <dbReference type="NCBI Taxonomy" id="1392758"/>
    <lineage>
        <taxon>Bacteria</taxon>
        <taxon>Bacillati</taxon>
        <taxon>Actinomycetota</taxon>
        <taxon>Actinomycetes</taxon>
        <taxon>Micromonosporales</taxon>
        <taxon>Micromonosporaceae</taxon>
        <taxon>Rhizocola</taxon>
    </lineage>
</organism>
<dbReference type="Proteomes" id="UP000612899">
    <property type="component" value="Unassembled WGS sequence"/>
</dbReference>
<dbReference type="RefSeq" id="WP_203906405.1">
    <property type="nucleotide sequence ID" value="NZ_BONY01000002.1"/>
</dbReference>
<gene>
    <name evidence="1" type="ORF">Rhe02_05270</name>
</gene>
<keyword evidence="2" id="KW-1185">Reference proteome</keyword>
<name>A0A8J3Q297_9ACTN</name>
<comment type="caution">
    <text evidence="1">The sequence shown here is derived from an EMBL/GenBank/DDBJ whole genome shotgun (WGS) entry which is preliminary data.</text>
</comment>
<dbReference type="AlphaFoldDB" id="A0A8J3Q297"/>
<sequence length="120" mass="12604">MADALHRLDVELDGVPLSQASALASELREFLLDEDGALQIEQVRANADTQDLGATLVILLGTPALVAVARGVERWIARRNSSSVIISSGADQVEVTNLSNRKAGELAEKLVQLTKGAGGS</sequence>
<evidence type="ECO:0000313" key="2">
    <source>
        <dbReference type="Proteomes" id="UP000612899"/>
    </source>
</evidence>
<proteinExistence type="predicted"/>
<protein>
    <submittedName>
        <fullName evidence="1">Uncharacterized protein</fullName>
    </submittedName>
</protein>
<evidence type="ECO:0000313" key="1">
    <source>
        <dbReference type="EMBL" id="GIH02460.1"/>
    </source>
</evidence>
<reference evidence="1" key="1">
    <citation type="submission" date="2021-01" db="EMBL/GenBank/DDBJ databases">
        <title>Whole genome shotgun sequence of Rhizocola hellebori NBRC 109834.</title>
        <authorList>
            <person name="Komaki H."/>
            <person name="Tamura T."/>
        </authorList>
    </citation>
    <scope>NUCLEOTIDE SEQUENCE</scope>
    <source>
        <strain evidence="1">NBRC 109834</strain>
    </source>
</reference>
<accession>A0A8J3Q297</accession>